<dbReference type="AlphaFoldDB" id="A0AAD7NK84"/>
<organism evidence="4 5">
    <name type="scientific">Mycena metata</name>
    <dbReference type="NCBI Taxonomy" id="1033252"/>
    <lineage>
        <taxon>Eukaryota</taxon>
        <taxon>Fungi</taxon>
        <taxon>Dikarya</taxon>
        <taxon>Basidiomycota</taxon>
        <taxon>Agaricomycotina</taxon>
        <taxon>Agaricomycetes</taxon>
        <taxon>Agaricomycetidae</taxon>
        <taxon>Agaricales</taxon>
        <taxon>Marasmiineae</taxon>
        <taxon>Mycenaceae</taxon>
        <taxon>Mycena</taxon>
    </lineage>
</organism>
<evidence type="ECO:0000256" key="1">
    <source>
        <dbReference type="PROSITE-ProRule" id="PRU00094"/>
    </source>
</evidence>
<evidence type="ECO:0000259" key="3">
    <source>
        <dbReference type="PROSITE" id="PS50114"/>
    </source>
</evidence>
<dbReference type="PROSITE" id="PS50114">
    <property type="entry name" value="GATA_ZN_FINGER_2"/>
    <property type="match status" value="1"/>
</dbReference>
<evidence type="ECO:0000313" key="4">
    <source>
        <dbReference type="EMBL" id="KAJ7763887.1"/>
    </source>
</evidence>
<dbReference type="EMBL" id="JARKIB010000029">
    <property type="protein sequence ID" value="KAJ7763887.1"/>
    <property type="molecule type" value="Genomic_DNA"/>
</dbReference>
<sequence>MAAPIHHHPRAFHPQKDQHGSDTGAHYEPLSHSAYARYLPPGAVTSDWSPWQGGTPPGLDVVYTDDFEPFGKKLRGRLRRKCFNCYTTKSPTWRRSQLNRRKIVCNKCGMFKRSHSRARPEVLTRARSHTKTPKQQRQQSSQPYKPPSPDLPISTASPQNHNNTAIASNSGPTSSKNSASASLQTGTPKHGQIARPAPPATPVGERNGGTSANADAASVASMLLDPDDFLLVALARRVPI</sequence>
<dbReference type="SUPFAM" id="SSF57716">
    <property type="entry name" value="Glucocorticoid receptor-like (DNA-binding domain)"/>
    <property type="match status" value="1"/>
</dbReference>
<feature type="domain" description="GATA-type" evidence="3">
    <location>
        <begin position="76"/>
        <end position="131"/>
    </location>
</feature>
<dbReference type="CDD" id="cd00202">
    <property type="entry name" value="ZnF_GATA"/>
    <property type="match status" value="1"/>
</dbReference>
<feature type="compositionally biased region" description="Basic residues" evidence="2">
    <location>
        <begin position="1"/>
        <end position="13"/>
    </location>
</feature>
<keyword evidence="1" id="KW-0479">Metal-binding</keyword>
<dbReference type="Gene3D" id="3.30.50.10">
    <property type="entry name" value="Erythroid Transcription Factor GATA-1, subunit A"/>
    <property type="match status" value="1"/>
</dbReference>
<dbReference type="InterPro" id="IPR000679">
    <property type="entry name" value="Znf_GATA"/>
</dbReference>
<dbReference type="GO" id="GO:0043565">
    <property type="term" value="F:sequence-specific DNA binding"/>
    <property type="evidence" value="ECO:0007669"/>
    <property type="project" value="InterPro"/>
</dbReference>
<evidence type="ECO:0000256" key="2">
    <source>
        <dbReference type="SAM" id="MobiDB-lite"/>
    </source>
</evidence>
<protein>
    <recommendedName>
        <fullName evidence="3">GATA-type domain-containing protein</fullName>
    </recommendedName>
</protein>
<keyword evidence="1" id="KW-0863">Zinc-finger</keyword>
<feature type="region of interest" description="Disordered" evidence="2">
    <location>
        <begin position="114"/>
        <end position="212"/>
    </location>
</feature>
<evidence type="ECO:0000313" key="5">
    <source>
        <dbReference type="Proteomes" id="UP001215598"/>
    </source>
</evidence>
<dbReference type="Proteomes" id="UP001215598">
    <property type="component" value="Unassembled WGS sequence"/>
</dbReference>
<dbReference type="Pfam" id="PF00320">
    <property type="entry name" value="GATA"/>
    <property type="match status" value="1"/>
</dbReference>
<dbReference type="GO" id="GO:0008270">
    <property type="term" value="F:zinc ion binding"/>
    <property type="evidence" value="ECO:0007669"/>
    <property type="project" value="UniProtKB-KW"/>
</dbReference>
<feature type="region of interest" description="Disordered" evidence="2">
    <location>
        <begin position="1"/>
        <end position="26"/>
    </location>
</feature>
<name>A0AAD7NK84_9AGAR</name>
<keyword evidence="5" id="KW-1185">Reference proteome</keyword>
<dbReference type="SMART" id="SM00401">
    <property type="entry name" value="ZnF_GATA"/>
    <property type="match status" value="1"/>
</dbReference>
<keyword evidence="1" id="KW-0862">Zinc</keyword>
<comment type="caution">
    <text evidence="4">The sequence shown here is derived from an EMBL/GenBank/DDBJ whole genome shotgun (WGS) entry which is preliminary data.</text>
</comment>
<gene>
    <name evidence="4" type="ORF">B0H16DRAFT_1455130</name>
</gene>
<proteinExistence type="predicted"/>
<accession>A0AAD7NK84</accession>
<reference evidence="4" key="1">
    <citation type="submission" date="2023-03" db="EMBL/GenBank/DDBJ databases">
        <title>Massive genome expansion in bonnet fungi (Mycena s.s.) driven by repeated elements and novel gene families across ecological guilds.</title>
        <authorList>
            <consortium name="Lawrence Berkeley National Laboratory"/>
            <person name="Harder C.B."/>
            <person name="Miyauchi S."/>
            <person name="Viragh M."/>
            <person name="Kuo A."/>
            <person name="Thoen E."/>
            <person name="Andreopoulos B."/>
            <person name="Lu D."/>
            <person name="Skrede I."/>
            <person name="Drula E."/>
            <person name="Henrissat B."/>
            <person name="Morin E."/>
            <person name="Kohler A."/>
            <person name="Barry K."/>
            <person name="LaButti K."/>
            <person name="Morin E."/>
            <person name="Salamov A."/>
            <person name="Lipzen A."/>
            <person name="Mereny Z."/>
            <person name="Hegedus B."/>
            <person name="Baldrian P."/>
            <person name="Stursova M."/>
            <person name="Weitz H."/>
            <person name="Taylor A."/>
            <person name="Grigoriev I.V."/>
            <person name="Nagy L.G."/>
            <person name="Martin F."/>
            <person name="Kauserud H."/>
        </authorList>
    </citation>
    <scope>NUCLEOTIDE SEQUENCE</scope>
    <source>
        <strain evidence="4">CBHHK182m</strain>
    </source>
</reference>
<dbReference type="GO" id="GO:0006355">
    <property type="term" value="P:regulation of DNA-templated transcription"/>
    <property type="evidence" value="ECO:0007669"/>
    <property type="project" value="InterPro"/>
</dbReference>
<feature type="compositionally biased region" description="Polar residues" evidence="2">
    <location>
        <begin position="154"/>
        <end position="187"/>
    </location>
</feature>
<dbReference type="InterPro" id="IPR013088">
    <property type="entry name" value="Znf_NHR/GATA"/>
</dbReference>